<protein>
    <submittedName>
        <fullName evidence="2">tRNA-modifying protein YgfZ</fullName>
    </submittedName>
</protein>
<dbReference type="SUPFAM" id="SSF103025">
    <property type="entry name" value="Folate-binding domain"/>
    <property type="match status" value="1"/>
</dbReference>
<sequence>MTTAANSTFPLNAAAVQAAVASSAPSPGLGTAAHAASHAATEASASSSVPRPVAGAGDSSGISGSSSGAANRVPERADFDRITAGGAFAVLDQLAVIDAAGADAGSFLHTQLSNDVENLDSGAARLAGYCSPKGRLLASVLVWRADQTIRMLASADLSARLVKRLSMFVLRAKAKLADLSTTHIAIGIAGEVTAVLSRIFAVLPDTVHGVVTTEAGSLIRVPDAPAGRARFLWVTSREQFESHRDMLAQQLGEVPAALWDWLDIHAGEPRITAATYEQFVPQMINFEVLGGVNFKKGCYPGQEIVARSQYRGTIKRRAMLVHTEAASAGDEVFDSADPGQPCGMIVNAAPAPGGGVDCLVEIKLASLDSASVHVGSAQGPALTFLPLPYVLPSEA</sequence>
<dbReference type="Gene3D" id="2.40.30.160">
    <property type="match status" value="1"/>
</dbReference>
<proteinExistence type="predicted"/>
<reference evidence="2 3" key="1">
    <citation type="submission" date="2020-04" db="EMBL/GenBank/DDBJ databases">
        <authorList>
            <person name="De Canck E."/>
        </authorList>
    </citation>
    <scope>NUCLEOTIDE SEQUENCE [LARGE SCALE GENOMIC DNA]</scope>
    <source>
        <strain evidence="2 3">LMG 28138</strain>
    </source>
</reference>
<name>A0A6S7CWK8_9BURK</name>
<dbReference type="RefSeq" id="WP_175107282.1">
    <property type="nucleotide sequence ID" value="NZ_CADIKM010000033.1"/>
</dbReference>
<dbReference type="InterPro" id="IPR045179">
    <property type="entry name" value="YgfZ/GcvT"/>
</dbReference>
<gene>
    <name evidence="2" type="primary">ygfZ</name>
    <name evidence="2" type="ORF">LMG28138_04643</name>
</gene>
<evidence type="ECO:0000313" key="2">
    <source>
        <dbReference type="EMBL" id="CAB3799409.1"/>
    </source>
</evidence>
<dbReference type="GO" id="GO:0016226">
    <property type="term" value="P:iron-sulfur cluster assembly"/>
    <property type="evidence" value="ECO:0007669"/>
    <property type="project" value="TreeGrafter"/>
</dbReference>
<feature type="region of interest" description="Disordered" evidence="1">
    <location>
        <begin position="42"/>
        <end position="71"/>
    </location>
</feature>
<keyword evidence="3" id="KW-1185">Reference proteome</keyword>
<dbReference type="Gene3D" id="3.30.70.1630">
    <property type="match status" value="1"/>
</dbReference>
<dbReference type="PANTHER" id="PTHR22602:SF0">
    <property type="entry name" value="TRANSFERASE CAF17, MITOCHONDRIAL-RELATED"/>
    <property type="match status" value="1"/>
</dbReference>
<dbReference type="NCBIfam" id="TIGR03317">
    <property type="entry name" value="ygfZ_signature"/>
    <property type="match status" value="1"/>
</dbReference>
<dbReference type="Gene3D" id="3.30.70.1400">
    <property type="entry name" value="Aminomethyltransferase beta-barrel domains"/>
    <property type="match status" value="1"/>
</dbReference>
<evidence type="ECO:0000256" key="1">
    <source>
        <dbReference type="SAM" id="MobiDB-lite"/>
    </source>
</evidence>
<dbReference type="PANTHER" id="PTHR22602">
    <property type="entry name" value="TRANSFERASE CAF17, MITOCHONDRIAL-RELATED"/>
    <property type="match status" value="1"/>
</dbReference>
<organism evidence="2 3">
    <name type="scientific">Pararobbsia alpina</name>
    <dbReference type="NCBI Taxonomy" id="621374"/>
    <lineage>
        <taxon>Bacteria</taxon>
        <taxon>Pseudomonadati</taxon>
        <taxon>Pseudomonadota</taxon>
        <taxon>Betaproteobacteria</taxon>
        <taxon>Burkholderiales</taxon>
        <taxon>Burkholderiaceae</taxon>
        <taxon>Pararobbsia</taxon>
    </lineage>
</organism>
<accession>A0A6S7CWK8</accession>
<dbReference type="EMBL" id="CADIKM010000033">
    <property type="protein sequence ID" value="CAB3799409.1"/>
    <property type="molecule type" value="Genomic_DNA"/>
</dbReference>
<evidence type="ECO:0000313" key="3">
    <source>
        <dbReference type="Proteomes" id="UP000494115"/>
    </source>
</evidence>
<feature type="compositionally biased region" description="Low complexity" evidence="1">
    <location>
        <begin position="42"/>
        <end position="70"/>
    </location>
</feature>
<dbReference type="AlphaFoldDB" id="A0A6S7CWK8"/>
<dbReference type="Proteomes" id="UP000494115">
    <property type="component" value="Unassembled WGS sequence"/>
</dbReference>
<dbReference type="InterPro" id="IPR017703">
    <property type="entry name" value="YgfZ/GCV_T_CS"/>
</dbReference>